<keyword evidence="3" id="KW-1185">Reference proteome</keyword>
<sequence>MSVGTVAIKRETDDSDQYLASKRLRCNMSDGPTFYSWPLTVLIGKSEDKFLVHQPHVCASSKYFEKIFSDDKIETTNHTTPNGQNGANATKSAPSFKTPNLADALIDMAVDKMATDVAYYIEIANVIYPHTAPRSRHRKFAVDLAVHLWDDNDFKELPKQDAPKDFLTDLLKCVGIKMRRDAIMVEDVDRYFEDMGEYDDPCKYHEHSKKKGSCHKEKRNFVFEQPA</sequence>
<evidence type="ECO:0000256" key="1">
    <source>
        <dbReference type="SAM" id="MobiDB-lite"/>
    </source>
</evidence>
<dbReference type="AlphaFoldDB" id="A0A6A7A4T6"/>
<name>A0A6A7A4T6_9PLEO</name>
<dbReference type="EMBL" id="MU006223">
    <property type="protein sequence ID" value="KAF2828166.1"/>
    <property type="molecule type" value="Genomic_DNA"/>
</dbReference>
<protein>
    <recommendedName>
        <fullName evidence="4">BTB domain-containing protein</fullName>
    </recommendedName>
</protein>
<feature type="region of interest" description="Disordered" evidence="1">
    <location>
        <begin position="75"/>
        <end position="94"/>
    </location>
</feature>
<feature type="compositionally biased region" description="Polar residues" evidence="1">
    <location>
        <begin position="76"/>
        <end position="94"/>
    </location>
</feature>
<accession>A0A6A7A4T6</accession>
<evidence type="ECO:0000313" key="3">
    <source>
        <dbReference type="Proteomes" id="UP000799424"/>
    </source>
</evidence>
<evidence type="ECO:0000313" key="2">
    <source>
        <dbReference type="EMBL" id="KAF2828166.1"/>
    </source>
</evidence>
<gene>
    <name evidence="2" type="ORF">CC86DRAFT_405169</name>
</gene>
<evidence type="ECO:0008006" key="4">
    <source>
        <dbReference type="Google" id="ProtNLM"/>
    </source>
</evidence>
<dbReference type="OrthoDB" id="1022638at2759"/>
<reference evidence="2" key="1">
    <citation type="journal article" date="2020" name="Stud. Mycol.">
        <title>101 Dothideomycetes genomes: a test case for predicting lifestyles and emergence of pathogens.</title>
        <authorList>
            <person name="Haridas S."/>
            <person name="Albert R."/>
            <person name="Binder M."/>
            <person name="Bloem J."/>
            <person name="Labutti K."/>
            <person name="Salamov A."/>
            <person name="Andreopoulos B."/>
            <person name="Baker S."/>
            <person name="Barry K."/>
            <person name="Bills G."/>
            <person name="Bluhm B."/>
            <person name="Cannon C."/>
            <person name="Castanera R."/>
            <person name="Culley D."/>
            <person name="Daum C."/>
            <person name="Ezra D."/>
            <person name="Gonzalez J."/>
            <person name="Henrissat B."/>
            <person name="Kuo A."/>
            <person name="Liang C."/>
            <person name="Lipzen A."/>
            <person name="Lutzoni F."/>
            <person name="Magnuson J."/>
            <person name="Mondo S."/>
            <person name="Nolan M."/>
            <person name="Ohm R."/>
            <person name="Pangilinan J."/>
            <person name="Park H.-J."/>
            <person name="Ramirez L."/>
            <person name="Alfaro M."/>
            <person name="Sun H."/>
            <person name="Tritt A."/>
            <person name="Yoshinaga Y."/>
            <person name="Zwiers L.-H."/>
            <person name="Turgeon B."/>
            <person name="Goodwin S."/>
            <person name="Spatafora J."/>
            <person name="Crous P."/>
            <person name="Grigoriev I."/>
        </authorList>
    </citation>
    <scope>NUCLEOTIDE SEQUENCE</scope>
    <source>
        <strain evidence="2">CBS 113818</strain>
    </source>
</reference>
<dbReference type="Proteomes" id="UP000799424">
    <property type="component" value="Unassembled WGS sequence"/>
</dbReference>
<organism evidence="2 3">
    <name type="scientific">Ophiobolus disseminans</name>
    <dbReference type="NCBI Taxonomy" id="1469910"/>
    <lineage>
        <taxon>Eukaryota</taxon>
        <taxon>Fungi</taxon>
        <taxon>Dikarya</taxon>
        <taxon>Ascomycota</taxon>
        <taxon>Pezizomycotina</taxon>
        <taxon>Dothideomycetes</taxon>
        <taxon>Pleosporomycetidae</taxon>
        <taxon>Pleosporales</taxon>
        <taxon>Pleosporineae</taxon>
        <taxon>Phaeosphaeriaceae</taxon>
        <taxon>Ophiobolus</taxon>
    </lineage>
</organism>
<proteinExistence type="predicted"/>